<accession>A0A0R3SNG0</accession>
<reference evidence="2 4" key="3">
    <citation type="submission" date="2019-07" db="EMBL/GenBank/DDBJ databases">
        <authorList>
            <person name="Jastrzebski P J."/>
            <person name="Paukszto L."/>
            <person name="Jastrzebski P J."/>
        </authorList>
    </citation>
    <scope>NUCLEOTIDE SEQUENCE [LARGE SCALE GENOMIC DNA]</scope>
    <source>
        <strain evidence="2 4">WMS-il1</strain>
    </source>
</reference>
<organism evidence="5">
    <name type="scientific">Hymenolepis diminuta</name>
    <name type="common">Rat tapeworm</name>
    <dbReference type="NCBI Taxonomy" id="6216"/>
    <lineage>
        <taxon>Eukaryota</taxon>
        <taxon>Metazoa</taxon>
        <taxon>Spiralia</taxon>
        <taxon>Lophotrochozoa</taxon>
        <taxon>Platyhelminthes</taxon>
        <taxon>Cestoda</taxon>
        <taxon>Eucestoda</taxon>
        <taxon>Cyclophyllidea</taxon>
        <taxon>Hymenolepididae</taxon>
        <taxon>Hymenolepis</taxon>
    </lineage>
</organism>
<evidence type="ECO:0000313" key="4">
    <source>
        <dbReference type="Proteomes" id="UP000321570"/>
    </source>
</evidence>
<dbReference type="OrthoDB" id="6241283at2759"/>
<dbReference type="EMBL" id="CABIJS010000543">
    <property type="protein sequence ID" value="VUZ52889.1"/>
    <property type="molecule type" value="Genomic_DNA"/>
</dbReference>
<protein>
    <submittedName>
        <fullName evidence="5">Helitron helicase</fullName>
    </submittedName>
</protein>
<dbReference type="Proteomes" id="UP000321570">
    <property type="component" value="Unassembled WGS sequence"/>
</dbReference>
<reference evidence="1 3" key="2">
    <citation type="submission" date="2018-11" db="EMBL/GenBank/DDBJ databases">
        <authorList>
            <consortium name="Pathogen Informatics"/>
        </authorList>
    </citation>
    <scope>NUCLEOTIDE SEQUENCE [LARGE SCALE GENOMIC DNA]</scope>
</reference>
<dbReference type="EMBL" id="UYSG01005561">
    <property type="protein sequence ID" value="VDL58790.1"/>
    <property type="molecule type" value="Genomic_DNA"/>
</dbReference>
<name>A0A0R3SNG0_HYMDI</name>
<reference evidence="5" key="1">
    <citation type="submission" date="2017-02" db="UniProtKB">
        <authorList>
            <consortium name="WormBaseParasite"/>
        </authorList>
    </citation>
    <scope>IDENTIFICATION</scope>
</reference>
<proteinExistence type="predicted"/>
<gene>
    <name evidence="1" type="ORF">HDID_LOCUS6472</name>
    <name evidence="2" type="ORF">WMSIL1_LOCUS11391</name>
</gene>
<evidence type="ECO:0000313" key="2">
    <source>
        <dbReference type="EMBL" id="VUZ52889.1"/>
    </source>
</evidence>
<dbReference type="AlphaFoldDB" id="A0A0R3SNG0"/>
<dbReference type="Proteomes" id="UP000274504">
    <property type="component" value="Unassembled WGS sequence"/>
</dbReference>
<evidence type="ECO:0000313" key="1">
    <source>
        <dbReference type="EMBL" id="VDL58790.1"/>
    </source>
</evidence>
<evidence type="ECO:0000313" key="5">
    <source>
        <dbReference type="WBParaSite" id="HDID_0000647501-mRNA-1"/>
    </source>
</evidence>
<dbReference type="WBParaSite" id="HDID_0000647501-mRNA-1">
    <property type="protein sequence ID" value="HDID_0000647501-mRNA-1"/>
    <property type="gene ID" value="HDID_0000647501"/>
</dbReference>
<keyword evidence="4" id="KW-1185">Reference proteome</keyword>
<evidence type="ECO:0000313" key="3">
    <source>
        <dbReference type="Proteomes" id="UP000274504"/>
    </source>
</evidence>
<sequence>MGAKLSVHRFGLGKFDAFSKDSSRVHKFSQSRMNQTEGKRSTNDVATSCKYQMFSNKTNIMVDHNEETHQRPISNEMSSLEANCNEIDISSTNGDVENIQKGLRTLEIREQMIRHGRIASEHQETEKYELVVDVITKANKSLLKCDATGDAHTNQVSFRTTSALGEHSLLGFSKTQSGDIVYTAFIRMKNTRVDEYEILKKISARKITGLEKQLNCRIKLYEEAFKMRAQIVFKLEIRGSDYRDVLKCRNSLPNCITERLISADSFQEGYI</sequence>